<accession>A0A7W2R003</accession>
<reference evidence="1 2" key="1">
    <citation type="submission" date="2020-07" db="EMBL/GenBank/DDBJ databases">
        <title>Diversity of carbapenemase encoding genes among Pseudomonas putida group clinical isolates in a tertiary Brazilian hospital.</title>
        <authorList>
            <person name="Alberto-Lei F."/>
            <person name="Nodari C.S."/>
            <person name="Streling A.P."/>
            <person name="Paulino J.T."/>
            <person name="Bessa-Neto F.O."/>
            <person name="Cayo R."/>
            <person name="Gales A.C."/>
        </authorList>
    </citation>
    <scope>NUCLEOTIDE SEQUENCE [LARGE SCALE GENOMIC DNA]</scope>
    <source>
        <strain evidence="1 2">11213</strain>
    </source>
</reference>
<evidence type="ECO:0000313" key="1">
    <source>
        <dbReference type="EMBL" id="MBA6149129.1"/>
    </source>
</evidence>
<dbReference type="Proteomes" id="UP000577346">
    <property type="component" value="Unassembled WGS sequence"/>
</dbReference>
<proteinExistence type="predicted"/>
<evidence type="ECO:0000313" key="2">
    <source>
        <dbReference type="Proteomes" id="UP000577346"/>
    </source>
</evidence>
<name>A0A7W2R003_9PSED</name>
<dbReference type="AlphaFoldDB" id="A0A7W2R003"/>
<comment type="caution">
    <text evidence="1">The sequence shown here is derived from an EMBL/GenBank/DDBJ whole genome shotgun (WGS) entry which is preliminary data.</text>
</comment>
<dbReference type="EMBL" id="JACGDA010000036">
    <property type="protein sequence ID" value="MBA6149129.1"/>
    <property type="molecule type" value="Genomic_DNA"/>
</dbReference>
<dbReference type="RefSeq" id="WP_182336743.1">
    <property type="nucleotide sequence ID" value="NZ_JACGDA010000036.1"/>
</dbReference>
<dbReference type="PROSITE" id="PS51257">
    <property type="entry name" value="PROKAR_LIPOPROTEIN"/>
    <property type="match status" value="1"/>
</dbReference>
<evidence type="ECO:0008006" key="3">
    <source>
        <dbReference type="Google" id="ProtNLM"/>
    </source>
</evidence>
<protein>
    <recommendedName>
        <fullName evidence="3">Lipoprotein</fullName>
    </recommendedName>
</protein>
<organism evidence="1 2">
    <name type="scientific">Pseudomonas juntendi</name>
    <dbReference type="NCBI Taxonomy" id="2666183"/>
    <lineage>
        <taxon>Bacteria</taxon>
        <taxon>Pseudomonadati</taxon>
        <taxon>Pseudomonadota</taxon>
        <taxon>Gammaproteobacteria</taxon>
        <taxon>Pseudomonadales</taxon>
        <taxon>Pseudomonadaceae</taxon>
        <taxon>Pseudomonas</taxon>
    </lineage>
</organism>
<gene>
    <name evidence="1" type="ORF">H4C15_16675</name>
</gene>
<sequence>MMRLLIGSAFLMVVLSGCSDGGDPTINAAKPQIAAQFRDPDAVQFKDLKIKGTEPHRYICGSANGKNGFGAYVGFTRFTADIAGTGKEVSVTWVETEAEAAKRVQDAPGERGRQIMGSIVAERLSCK</sequence>